<dbReference type="Proteomes" id="UP000054217">
    <property type="component" value="Unassembled WGS sequence"/>
</dbReference>
<accession>A0A0C3P2A0</accession>
<organism evidence="1 2">
    <name type="scientific">Pisolithus tinctorius Marx 270</name>
    <dbReference type="NCBI Taxonomy" id="870435"/>
    <lineage>
        <taxon>Eukaryota</taxon>
        <taxon>Fungi</taxon>
        <taxon>Dikarya</taxon>
        <taxon>Basidiomycota</taxon>
        <taxon>Agaricomycotina</taxon>
        <taxon>Agaricomycetes</taxon>
        <taxon>Agaricomycetidae</taxon>
        <taxon>Boletales</taxon>
        <taxon>Sclerodermatineae</taxon>
        <taxon>Pisolithaceae</taxon>
        <taxon>Pisolithus</taxon>
    </lineage>
</organism>
<dbReference type="InParanoid" id="A0A0C3P2A0"/>
<keyword evidence="2" id="KW-1185">Reference proteome</keyword>
<evidence type="ECO:0000313" key="2">
    <source>
        <dbReference type="Proteomes" id="UP000054217"/>
    </source>
</evidence>
<protein>
    <submittedName>
        <fullName evidence="1">Uncharacterized protein</fullName>
    </submittedName>
</protein>
<proteinExistence type="predicted"/>
<reference evidence="1 2" key="1">
    <citation type="submission" date="2014-04" db="EMBL/GenBank/DDBJ databases">
        <authorList>
            <consortium name="DOE Joint Genome Institute"/>
            <person name="Kuo A."/>
            <person name="Kohler A."/>
            <person name="Costa M.D."/>
            <person name="Nagy L.G."/>
            <person name="Floudas D."/>
            <person name="Copeland A."/>
            <person name="Barry K.W."/>
            <person name="Cichocki N."/>
            <person name="Veneault-Fourrey C."/>
            <person name="LaButti K."/>
            <person name="Lindquist E.A."/>
            <person name="Lipzen A."/>
            <person name="Lundell T."/>
            <person name="Morin E."/>
            <person name="Murat C."/>
            <person name="Sun H."/>
            <person name="Tunlid A."/>
            <person name="Henrissat B."/>
            <person name="Grigoriev I.V."/>
            <person name="Hibbett D.S."/>
            <person name="Martin F."/>
            <person name="Nordberg H.P."/>
            <person name="Cantor M.N."/>
            <person name="Hua S.X."/>
        </authorList>
    </citation>
    <scope>NUCLEOTIDE SEQUENCE [LARGE SCALE GENOMIC DNA]</scope>
    <source>
        <strain evidence="1 2">Marx 270</strain>
    </source>
</reference>
<dbReference type="HOGENOM" id="CLU_2038994_0_0_1"/>
<dbReference type="AlphaFoldDB" id="A0A0C3P2A0"/>
<name>A0A0C3P2A0_PISTI</name>
<evidence type="ECO:0000313" key="1">
    <source>
        <dbReference type="EMBL" id="KIO01424.1"/>
    </source>
</evidence>
<gene>
    <name evidence="1" type="ORF">M404DRAFT_733064</name>
</gene>
<dbReference type="EMBL" id="KN831988">
    <property type="protein sequence ID" value="KIO01424.1"/>
    <property type="molecule type" value="Genomic_DNA"/>
</dbReference>
<reference evidence="2" key="2">
    <citation type="submission" date="2015-01" db="EMBL/GenBank/DDBJ databases">
        <title>Evolutionary Origins and Diversification of the Mycorrhizal Mutualists.</title>
        <authorList>
            <consortium name="DOE Joint Genome Institute"/>
            <consortium name="Mycorrhizal Genomics Consortium"/>
            <person name="Kohler A."/>
            <person name="Kuo A."/>
            <person name="Nagy L.G."/>
            <person name="Floudas D."/>
            <person name="Copeland A."/>
            <person name="Barry K.W."/>
            <person name="Cichocki N."/>
            <person name="Veneault-Fourrey C."/>
            <person name="LaButti K."/>
            <person name="Lindquist E.A."/>
            <person name="Lipzen A."/>
            <person name="Lundell T."/>
            <person name="Morin E."/>
            <person name="Murat C."/>
            <person name="Riley R."/>
            <person name="Ohm R."/>
            <person name="Sun H."/>
            <person name="Tunlid A."/>
            <person name="Henrissat B."/>
            <person name="Grigoriev I.V."/>
            <person name="Hibbett D.S."/>
            <person name="Martin F."/>
        </authorList>
    </citation>
    <scope>NUCLEOTIDE SEQUENCE [LARGE SCALE GENOMIC DNA]</scope>
    <source>
        <strain evidence="2">Marx 270</strain>
    </source>
</reference>
<sequence length="121" mass="13094">MGLPKAKVSIPLIAQSPSSCQEAKGQRLLSPFSQLFGLTVITYRRIVILGIHSTPPTNRGLGPGEAYHEVGVIGRGINLKQRTMLIDCIKLRICLPSSCSLKIFCISAKVCNRVLDMTASV</sequence>